<dbReference type="InterPro" id="IPR006000">
    <property type="entry name" value="Xylulokinase"/>
</dbReference>
<feature type="active site" description="Proton acceptor" evidence="8">
    <location>
        <position position="248"/>
    </location>
</feature>
<evidence type="ECO:0000256" key="7">
    <source>
        <dbReference type="ARBA" id="ARBA00023277"/>
    </source>
</evidence>
<evidence type="ECO:0000256" key="1">
    <source>
        <dbReference type="ARBA" id="ARBA00009156"/>
    </source>
</evidence>
<evidence type="ECO:0000313" key="13">
    <source>
        <dbReference type="EMBL" id="VVN91710.1"/>
    </source>
</evidence>
<dbReference type="EC" id="2.7.1.17" evidence="8 10"/>
<feature type="site" description="Important for activity" evidence="8">
    <location>
        <position position="11"/>
    </location>
</feature>
<evidence type="ECO:0000259" key="11">
    <source>
        <dbReference type="Pfam" id="PF00370"/>
    </source>
</evidence>
<sequence>MANQTLFLGIDCGTQGTKAIVLDSVSGKVLGQGAAAHSLLSGTSGRREQDTVQWLEAFILATRQALLAAQVSGQQILGIGVSGQQHGLVLLDHQGKVLRPAKLWCDTESTAQNDRLLAHLGGESGSLERLGIVIAPGYTVSKLLWTKEQHPEVFAQIASILLPHDYLNYWLTGRRCAEYGDASGTGYFNVRSREWDVALLNHIDPDGRLVAALPQLIESHMPVGTILPEIAGQLGLNPQALVSSGGGDNMLGAIGTGNIQPGAITMSLGSSGTVYAYAEQPQLSPNASVATFCSSTGGWLPLICTMNLTNATGLIRELLALDIERFNQLVEEAPIGAEGVCMLPFLNGERVPALPHASGSLLGLNMSNLTQANLCRAVVEGTTFGLRYGLDLLRDSGLQSRGIRLTGGGSKSPMWRQMVADIMNTPVVCTEQSEAAALGAAIQAAWCQSAVTGTEHTLPQLCERCVSLDPASATVPVAASVAAYQQAYERYQQHVATL</sequence>
<keyword evidence="3 8" id="KW-0808">Transferase</keyword>
<dbReference type="HAMAP" id="MF_02220">
    <property type="entry name" value="XylB"/>
    <property type="match status" value="1"/>
</dbReference>
<keyword evidence="2 8" id="KW-0859">Xylose metabolism</keyword>
<dbReference type="NCBIfam" id="TIGR01312">
    <property type="entry name" value="XylB"/>
    <property type="match status" value="1"/>
</dbReference>
<dbReference type="Proteomes" id="UP000379480">
    <property type="component" value="Unassembled WGS sequence"/>
</dbReference>
<reference evidence="13 14" key="1">
    <citation type="submission" date="2019-09" db="EMBL/GenBank/DDBJ databases">
        <authorList>
            <person name="Chandra G."/>
            <person name="Truman W A."/>
        </authorList>
    </citation>
    <scope>NUCLEOTIDE SEQUENCE [LARGE SCALE GENOMIC DNA]</scope>
    <source>
        <strain evidence="13">PS723</strain>
    </source>
</reference>
<feature type="domain" description="Carbohydrate kinase FGGY N-terminal" evidence="11">
    <location>
        <begin position="7"/>
        <end position="255"/>
    </location>
</feature>
<dbReference type="InterPro" id="IPR018484">
    <property type="entry name" value="FGGY_N"/>
</dbReference>
<evidence type="ECO:0000256" key="10">
    <source>
        <dbReference type="RuleBase" id="RU364073"/>
    </source>
</evidence>
<dbReference type="CDD" id="cd07809">
    <property type="entry name" value="ASKHA_NBD_FGGY_BaXK-like"/>
    <property type="match status" value="1"/>
</dbReference>
<evidence type="ECO:0000256" key="2">
    <source>
        <dbReference type="ARBA" id="ARBA00022629"/>
    </source>
</evidence>
<dbReference type="GO" id="GO:0042732">
    <property type="term" value="P:D-xylose metabolic process"/>
    <property type="evidence" value="ECO:0007669"/>
    <property type="project" value="UniProtKB-KW"/>
</dbReference>
<keyword evidence="5 8" id="KW-0418">Kinase</keyword>
<dbReference type="Pfam" id="PF02782">
    <property type="entry name" value="FGGY_C"/>
    <property type="match status" value="1"/>
</dbReference>
<dbReference type="InterPro" id="IPR018485">
    <property type="entry name" value="FGGY_C"/>
</dbReference>
<dbReference type="Pfam" id="PF00370">
    <property type="entry name" value="FGGY_N"/>
    <property type="match status" value="1"/>
</dbReference>
<dbReference type="InterPro" id="IPR050406">
    <property type="entry name" value="FGGY_Carb_Kinase"/>
</dbReference>
<dbReference type="PIRSF" id="PIRSF000538">
    <property type="entry name" value="GlpK"/>
    <property type="match status" value="1"/>
</dbReference>
<dbReference type="GO" id="GO:0004856">
    <property type="term" value="F:D-xylulokinase activity"/>
    <property type="evidence" value="ECO:0007669"/>
    <property type="project" value="UniProtKB-UniRule"/>
</dbReference>
<dbReference type="OrthoDB" id="9805576at2"/>
<evidence type="ECO:0000256" key="9">
    <source>
        <dbReference type="RuleBase" id="RU003733"/>
    </source>
</evidence>
<protein>
    <recommendedName>
        <fullName evidence="8 10">Xylulose kinase</fullName>
        <shortName evidence="8 10">Xylulokinase</shortName>
        <ecNumber evidence="8 10">2.7.1.17</ecNumber>
    </recommendedName>
</protein>
<dbReference type="InterPro" id="IPR043129">
    <property type="entry name" value="ATPase_NBD"/>
</dbReference>
<evidence type="ECO:0000313" key="14">
    <source>
        <dbReference type="Proteomes" id="UP000379480"/>
    </source>
</evidence>
<dbReference type="AlphaFoldDB" id="A0A5E7BK03"/>
<comment type="catalytic activity">
    <reaction evidence="8 10">
        <text>D-xylulose + ATP = D-xylulose 5-phosphate + ADP + H(+)</text>
        <dbReference type="Rhea" id="RHEA:10964"/>
        <dbReference type="ChEBI" id="CHEBI:15378"/>
        <dbReference type="ChEBI" id="CHEBI:17140"/>
        <dbReference type="ChEBI" id="CHEBI:30616"/>
        <dbReference type="ChEBI" id="CHEBI:57737"/>
        <dbReference type="ChEBI" id="CHEBI:456216"/>
        <dbReference type="EC" id="2.7.1.17"/>
    </reaction>
</comment>
<dbReference type="EMBL" id="CABVHY010000008">
    <property type="protein sequence ID" value="VVN91710.1"/>
    <property type="molecule type" value="Genomic_DNA"/>
</dbReference>
<evidence type="ECO:0000256" key="8">
    <source>
        <dbReference type="HAMAP-Rule" id="MF_02220"/>
    </source>
</evidence>
<dbReference type="GO" id="GO:0005524">
    <property type="term" value="F:ATP binding"/>
    <property type="evidence" value="ECO:0007669"/>
    <property type="project" value="UniProtKB-UniRule"/>
</dbReference>
<dbReference type="InterPro" id="IPR000577">
    <property type="entry name" value="Carb_kinase_FGGY"/>
</dbReference>
<gene>
    <name evidence="8 10 13" type="primary">xylB</name>
    <name evidence="13" type="ORF">PS723_01922</name>
</gene>
<keyword evidence="7 8" id="KW-0119">Carbohydrate metabolism</keyword>
<dbReference type="Gene3D" id="3.30.420.40">
    <property type="match status" value="2"/>
</dbReference>
<dbReference type="PANTHER" id="PTHR43095:SF5">
    <property type="entry name" value="XYLULOSE KINASE"/>
    <property type="match status" value="1"/>
</dbReference>
<evidence type="ECO:0000256" key="5">
    <source>
        <dbReference type="ARBA" id="ARBA00022777"/>
    </source>
</evidence>
<dbReference type="SUPFAM" id="SSF53067">
    <property type="entry name" value="Actin-like ATPase domain"/>
    <property type="match status" value="2"/>
</dbReference>
<proteinExistence type="inferred from homology"/>
<organism evidence="13 14">
    <name type="scientific">Pseudomonas fluorescens</name>
    <dbReference type="NCBI Taxonomy" id="294"/>
    <lineage>
        <taxon>Bacteria</taxon>
        <taxon>Pseudomonadati</taxon>
        <taxon>Pseudomonadota</taxon>
        <taxon>Gammaproteobacteria</taxon>
        <taxon>Pseudomonadales</taxon>
        <taxon>Pseudomonadaceae</taxon>
        <taxon>Pseudomonas</taxon>
    </lineage>
</organism>
<dbReference type="InterPro" id="IPR018483">
    <property type="entry name" value="Carb_kinase_FGGY_CS"/>
</dbReference>
<dbReference type="RefSeq" id="WP_150803431.1">
    <property type="nucleotide sequence ID" value="NZ_CABVHY010000008.1"/>
</dbReference>
<evidence type="ECO:0000259" key="12">
    <source>
        <dbReference type="Pfam" id="PF02782"/>
    </source>
</evidence>
<keyword evidence="6 8" id="KW-0067">ATP-binding</keyword>
<evidence type="ECO:0000256" key="4">
    <source>
        <dbReference type="ARBA" id="ARBA00022741"/>
    </source>
</evidence>
<evidence type="ECO:0000256" key="3">
    <source>
        <dbReference type="ARBA" id="ARBA00022679"/>
    </source>
</evidence>
<keyword evidence="4 8" id="KW-0547">Nucleotide-binding</keyword>
<dbReference type="PANTHER" id="PTHR43095">
    <property type="entry name" value="SUGAR KINASE"/>
    <property type="match status" value="1"/>
</dbReference>
<dbReference type="GO" id="GO:0005998">
    <property type="term" value="P:xylulose catabolic process"/>
    <property type="evidence" value="ECO:0007669"/>
    <property type="project" value="UniProtKB-UniRule"/>
</dbReference>
<accession>A0A5E7BK03</accession>
<feature type="binding site" evidence="8">
    <location>
        <begin position="85"/>
        <end position="86"/>
    </location>
    <ligand>
        <name>substrate</name>
    </ligand>
</feature>
<dbReference type="PROSITE" id="PS00445">
    <property type="entry name" value="FGGY_KINASES_2"/>
    <property type="match status" value="1"/>
</dbReference>
<feature type="domain" description="Carbohydrate kinase FGGY C-terminal" evidence="12">
    <location>
        <begin position="267"/>
        <end position="446"/>
    </location>
</feature>
<evidence type="ECO:0000256" key="6">
    <source>
        <dbReference type="ARBA" id="ARBA00022840"/>
    </source>
</evidence>
<name>A0A5E7BK03_PSEFL</name>
<comment type="similarity">
    <text evidence="1 8 9">Belongs to the FGGY kinase family.</text>
</comment>
<comment type="function">
    <text evidence="8">Catalyzes the phosphorylation of D-xylulose to D-xylulose 5-phosphate.</text>
</comment>